<reference evidence="1 2" key="1">
    <citation type="journal article" date="2018" name="Front. Plant Sci.">
        <title>Red Clover (Trifolium pratense) and Zigzag Clover (T. medium) - A Picture of Genomic Similarities and Differences.</title>
        <authorList>
            <person name="Dluhosova J."/>
            <person name="Istvanek J."/>
            <person name="Nedelnik J."/>
            <person name="Repkova J."/>
        </authorList>
    </citation>
    <scope>NUCLEOTIDE SEQUENCE [LARGE SCALE GENOMIC DNA]</scope>
    <source>
        <strain evidence="2">cv. 10/8</strain>
        <tissue evidence="1">Leaf</tissue>
    </source>
</reference>
<dbReference type="AlphaFoldDB" id="A0A392U844"/>
<comment type="caution">
    <text evidence="1">The sequence shown here is derived from an EMBL/GenBank/DDBJ whole genome shotgun (WGS) entry which is preliminary data.</text>
</comment>
<organism evidence="1 2">
    <name type="scientific">Trifolium medium</name>
    <dbReference type="NCBI Taxonomy" id="97028"/>
    <lineage>
        <taxon>Eukaryota</taxon>
        <taxon>Viridiplantae</taxon>
        <taxon>Streptophyta</taxon>
        <taxon>Embryophyta</taxon>
        <taxon>Tracheophyta</taxon>
        <taxon>Spermatophyta</taxon>
        <taxon>Magnoliopsida</taxon>
        <taxon>eudicotyledons</taxon>
        <taxon>Gunneridae</taxon>
        <taxon>Pentapetalae</taxon>
        <taxon>rosids</taxon>
        <taxon>fabids</taxon>
        <taxon>Fabales</taxon>
        <taxon>Fabaceae</taxon>
        <taxon>Papilionoideae</taxon>
        <taxon>50 kb inversion clade</taxon>
        <taxon>NPAAA clade</taxon>
        <taxon>Hologalegina</taxon>
        <taxon>IRL clade</taxon>
        <taxon>Trifolieae</taxon>
        <taxon>Trifolium</taxon>
    </lineage>
</organism>
<keyword evidence="2" id="KW-1185">Reference proteome</keyword>
<accession>A0A392U844</accession>
<feature type="non-terminal residue" evidence="1">
    <location>
        <position position="1"/>
    </location>
</feature>
<dbReference type="Proteomes" id="UP000265520">
    <property type="component" value="Unassembled WGS sequence"/>
</dbReference>
<sequence>DRSDLARPASISLPSERSFPVTRNLLAGARKLRVGLSPSELLLAQRAPCFLVS</sequence>
<dbReference type="EMBL" id="LXQA010739391">
    <property type="protein sequence ID" value="MCI68600.1"/>
    <property type="molecule type" value="Genomic_DNA"/>
</dbReference>
<protein>
    <submittedName>
        <fullName evidence="1">Uncharacterized protein</fullName>
    </submittedName>
</protein>
<name>A0A392U844_9FABA</name>
<evidence type="ECO:0000313" key="2">
    <source>
        <dbReference type="Proteomes" id="UP000265520"/>
    </source>
</evidence>
<proteinExistence type="predicted"/>
<evidence type="ECO:0000313" key="1">
    <source>
        <dbReference type="EMBL" id="MCI68600.1"/>
    </source>
</evidence>